<dbReference type="SUPFAM" id="SSF81324">
    <property type="entry name" value="Voltage-gated potassium channels"/>
    <property type="match status" value="1"/>
</dbReference>
<dbReference type="InterPro" id="IPR003148">
    <property type="entry name" value="RCK_N"/>
</dbReference>
<dbReference type="Gene3D" id="3.40.50.720">
    <property type="entry name" value="NAD(P)-binding Rossmann-like Domain"/>
    <property type="match status" value="2"/>
</dbReference>
<reference evidence="4" key="1">
    <citation type="submission" date="2020-05" db="EMBL/GenBank/DDBJ databases">
        <title>Sulfur intermediates as new biogeochemical hubs in an aquatic model microbial ecosystem.</title>
        <authorList>
            <person name="Vigneron A."/>
        </authorList>
    </citation>
    <scope>NUCLEOTIDE SEQUENCE</scope>
    <source>
        <strain evidence="4">Bin.250</strain>
    </source>
</reference>
<dbReference type="Pfam" id="PF07885">
    <property type="entry name" value="Ion_trans_2"/>
    <property type="match status" value="1"/>
</dbReference>
<dbReference type="PROSITE" id="PS51201">
    <property type="entry name" value="RCK_N"/>
    <property type="match status" value="1"/>
</dbReference>
<keyword evidence="2" id="KW-0472">Membrane</keyword>
<evidence type="ECO:0000259" key="3">
    <source>
        <dbReference type="PROSITE" id="PS51201"/>
    </source>
</evidence>
<organism evidence="4 5">
    <name type="scientific">SAR86 cluster bacterium</name>
    <dbReference type="NCBI Taxonomy" id="2030880"/>
    <lineage>
        <taxon>Bacteria</taxon>
        <taxon>Pseudomonadati</taxon>
        <taxon>Pseudomonadota</taxon>
        <taxon>Gammaproteobacteria</taxon>
        <taxon>SAR86 cluster</taxon>
    </lineage>
</organism>
<dbReference type="Pfam" id="PF02254">
    <property type="entry name" value="TrkA_N"/>
    <property type="match status" value="2"/>
</dbReference>
<dbReference type="GO" id="GO:0005886">
    <property type="term" value="C:plasma membrane"/>
    <property type="evidence" value="ECO:0007669"/>
    <property type="project" value="UniProtKB-SubCell"/>
</dbReference>
<keyword evidence="2" id="KW-0812">Transmembrane</keyword>
<dbReference type="GO" id="GO:0006813">
    <property type="term" value="P:potassium ion transport"/>
    <property type="evidence" value="ECO:0007669"/>
    <property type="project" value="InterPro"/>
</dbReference>
<protein>
    <submittedName>
        <fullName evidence="4">NAD-binding protein</fullName>
    </submittedName>
</protein>
<dbReference type="InterPro" id="IPR013099">
    <property type="entry name" value="K_chnl_dom"/>
</dbReference>
<proteinExistence type="predicted"/>
<comment type="caution">
    <text evidence="4">The sequence shown here is derived from an EMBL/GenBank/DDBJ whole genome shotgun (WGS) entry which is preliminary data.</text>
</comment>
<feature type="domain" description="RCK N-terminal" evidence="3">
    <location>
        <begin position="287"/>
        <end position="400"/>
    </location>
</feature>
<gene>
    <name evidence="4" type="ORF">HQ497_05470</name>
</gene>
<accession>A0A973A8K0</accession>
<evidence type="ECO:0000256" key="1">
    <source>
        <dbReference type="ARBA" id="ARBA00004651"/>
    </source>
</evidence>
<comment type="subcellular location">
    <subcellularLocation>
        <location evidence="1">Cell membrane</location>
        <topology evidence="1">Multi-pass membrane protein</topology>
    </subcellularLocation>
</comment>
<dbReference type="InterPro" id="IPR050721">
    <property type="entry name" value="Trk_Ktr_HKT_K-transport"/>
</dbReference>
<evidence type="ECO:0000313" key="5">
    <source>
        <dbReference type="Proteomes" id="UP000754644"/>
    </source>
</evidence>
<feature type="transmembrane region" description="Helical" evidence="2">
    <location>
        <begin position="42"/>
        <end position="64"/>
    </location>
</feature>
<evidence type="ECO:0000313" key="4">
    <source>
        <dbReference type="EMBL" id="NQV64798.1"/>
    </source>
</evidence>
<name>A0A973A8K0_9GAMM</name>
<dbReference type="AlphaFoldDB" id="A0A973A8K0"/>
<sequence length="564" mass="62577">MDSIIFLILRQMRAPLLLLSTVYAIATLGLTLIPGMDDKGQIWYMDFFHAFYFVTFMGTTIGFGEIPYPFTDAQRMWALIFIYITVATWIYTIGALIRLWQNETLQKALAENRFQRQVRQISDPFFVVCGYGDTGSRLVKSLRKRLIRASVLDLKQDRIDALMLAEHPLFLPGLQADASTPRNLVLAGIMHPLCKSVVALTDDNAVNLHIAITVKVLNPETKVICRADSHEIEANMASFGTDAIIDPFDSFAKDLGLAVDYPYQYMLSDWFRNESGDTLAPVMQLPKGRWILCGFGRFGRAIHRELLAAGMTVQVIEPNKTLANLPMNAVIGDGTEAVTLNKADISQAVGIIAGADDDSNNLSIIVTAKELNPDLFVIARQNQQSNSRLFSHSGAQLVMEVSDVLATKIRTLLTNPLVDDFLSLARAHDDSWAQNLTERIRKISPLVFPEVWECVIAADSAHAVSDALTQGTDVRVEHLTHDHHDRDVSLPVLALLHSNAQGTFCMPSGHTSLAVNDRLLFAGSAASRAQMQWNLQNEVALGYLLTGTSLPQTWLGRWLQRSNS</sequence>
<dbReference type="InterPro" id="IPR036291">
    <property type="entry name" value="NAD(P)-bd_dom_sf"/>
</dbReference>
<dbReference type="Gene3D" id="1.10.287.70">
    <property type="match status" value="1"/>
</dbReference>
<dbReference type="EMBL" id="JABMOJ010000204">
    <property type="protein sequence ID" value="NQV64798.1"/>
    <property type="molecule type" value="Genomic_DNA"/>
</dbReference>
<dbReference type="SUPFAM" id="SSF51735">
    <property type="entry name" value="NAD(P)-binding Rossmann-fold domains"/>
    <property type="match status" value="2"/>
</dbReference>
<evidence type="ECO:0000256" key="2">
    <source>
        <dbReference type="SAM" id="Phobius"/>
    </source>
</evidence>
<keyword evidence="2" id="KW-1133">Transmembrane helix</keyword>
<dbReference type="Proteomes" id="UP000754644">
    <property type="component" value="Unassembled WGS sequence"/>
</dbReference>
<feature type="transmembrane region" description="Helical" evidence="2">
    <location>
        <begin position="16"/>
        <end position="36"/>
    </location>
</feature>
<feature type="transmembrane region" description="Helical" evidence="2">
    <location>
        <begin position="76"/>
        <end position="100"/>
    </location>
</feature>
<dbReference type="PANTHER" id="PTHR43833">
    <property type="entry name" value="POTASSIUM CHANNEL PROTEIN 2-RELATED-RELATED"/>
    <property type="match status" value="1"/>
</dbReference>